<keyword evidence="4" id="KW-0997">Cell inner membrane</keyword>
<comment type="function">
    <text evidence="9">Required for the biogenesis of c-type cytochromes. Possible subunit of a heme lyase.</text>
</comment>
<feature type="transmembrane region" description="Helical" evidence="10">
    <location>
        <begin position="214"/>
        <end position="234"/>
    </location>
</feature>
<feature type="transmembrane region" description="Helical" evidence="10">
    <location>
        <begin position="6"/>
        <end position="26"/>
    </location>
</feature>
<comment type="similarity">
    <text evidence="2">Belongs to the CcmF/CycK/Ccl1/NrfE/CcsA family.</text>
</comment>
<comment type="caution">
    <text evidence="13">The sequence shown here is derived from an EMBL/GenBank/DDBJ whole genome shotgun (WGS) entry which is preliminary data.</text>
</comment>
<keyword evidence="7 10" id="KW-1133">Transmembrane helix</keyword>
<dbReference type="RefSeq" id="WP_284281459.1">
    <property type="nucleotide sequence ID" value="NZ_BSOJ01000018.1"/>
</dbReference>
<feature type="transmembrane region" description="Helical" evidence="10">
    <location>
        <begin position="498"/>
        <end position="519"/>
    </location>
</feature>
<dbReference type="NCBIfam" id="TIGR00353">
    <property type="entry name" value="nrfE"/>
    <property type="match status" value="1"/>
</dbReference>
<name>A0ABQ5YWC5_9BURK</name>
<feature type="transmembrane region" description="Helical" evidence="10">
    <location>
        <begin position="454"/>
        <end position="477"/>
    </location>
</feature>
<feature type="transmembrane region" description="Helical" evidence="10">
    <location>
        <begin position="633"/>
        <end position="653"/>
    </location>
</feature>
<keyword evidence="6" id="KW-0201">Cytochrome c-type biogenesis</keyword>
<comment type="subcellular location">
    <subcellularLocation>
        <location evidence="1">Cell inner membrane</location>
        <topology evidence="1">Multi-pass membrane protein</topology>
    </subcellularLocation>
</comment>
<evidence type="ECO:0000256" key="4">
    <source>
        <dbReference type="ARBA" id="ARBA00022519"/>
    </source>
</evidence>
<keyword evidence="14" id="KW-1185">Reference proteome</keyword>
<accession>A0ABQ5YWC5</accession>
<feature type="transmembrane region" description="Helical" evidence="10">
    <location>
        <begin position="317"/>
        <end position="336"/>
    </location>
</feature>
<evidence type="ECO:0000259" key="11">
    <source>
        <dbReference type="Pfam" id="PF01578"/>
    </source>
</evidence>
<dbReference type="EMBL" id="BSOJ01000018">
    <property type="protein sequence ID" value="GLR26792.1"/>
    <property type="molecule type" value="Genomic_DNA"/>
</dbReference>
<evidence type="ECO:0000256" key="8">
    <source>
        <dbReference type="ARBA" id="ARBA00023136"/>
    </source>
</evidence>
<dbReference type="InterPro" id="IPR002541">
    <property type="entry name" value="Cyt_c_assembly"/>
</dbReference>
<feature type="transmembrane region" description="Helical" evidence="10">
    <location>
        <begin position="426"/>
        <end position="448"/>
    </location>
</feature>
<evidence type="ECO:0000313" key="13">
    <source>
        <dbReference type="EMBL" id="GLR26792.1"/>
    </source>
</evidence>
<dbReference type="Pfam" id="PF16327">
    <property type="entry name" value="CcmF_C"/>
    <property type="match status" value="1"/>
</dbReference>
<evidence type="ECO:0000256" key="9">
    <source>
        <dbReference type="ARBA" id="ARBA00037230"/>
    </source>
</evidence>
<sequence>MIAFLSQFFLSLALMLCLMGSGLGFYKIRGVFSHGPAVPLLKAMERNAVLIFALVLLAFAGLAYSFAISDFSIRNVAENSNSILPLPFKIAATWGSHEGSFLLWILMFSGWMMALALSRFEVTACFKVRVLATLQLVMIGFLLYLLIASNPFEYLNPAPVEGRDLNPLLQDIVMIIHPPMLYMGYVGFGVSFAFAIAGLLEGRFDMTWARWSRPWANTAWGFLTLGIMLGSWWAYRELGWGGWWFWDPVENASLMPWLAGTALIHSLAVSEKRGALRSWTLLLALTAFALSLLGTFLVRSGVLTSVHAFATDPRRGVFILALLFAVVGGSYVLYALRTREVGSGGEFTATSREALLLSNNVMMSAALVTVMLGTLYPLAVEVLSQRKMSVGQPYFELLFVPILLPALILMAFGPESRWKDTRLAKYAKPGVWALGFAGLALLSSVVLYSHFSWVWAFGLVAAAFLAGGTVHHAVQSIRKIGESQPNSGLWFRINRLSLSYWGMIIAHLGVAVFVIGVGWTKTFEVETDAVLKPGETSQVGPWRVTFLGVDNITGSNYRADAGVFELTKGVGNVIYLLEPEKRQYASSAQAMTESAIHTDWFSDVYVSLGEPVQSDKSGQQASAWGVRLYYKPLVNLIWIGCIIMALGGFLTVFDKRYQSRKKSGATVTGEVNA</sequence>
<dbReference type="Proteomes" id="UP001156664">
    <property type="component" value="Unassembled WGS sequence"/>
</dbReference>
<proteinExistence type="inferred from homology"/>
<dbReference type="InterPro" id="IPR032523">
    <property type="entry name" value="CcmF_C"/>
</dbReference>
<dbReference type="PANTHER" id="PTHR43653:SF1">
    <property type="entry name" value="CYTOCHROME C-TYPE BIOGENESIS PROTEIN CCMF"/>
    <property type="match status" value="1"/>
</dbReference>
<feature type="transmembrane region" description="Helical" evidence="10">
    <location>
        <begin position="101"/>
        <end position="118"/>
    </location>
</feature>
<feature type="transmembrane region" description="Helical" evidence="10">
    <location>
        <begin position="279"/>
        <end position="297"/>
    </location>
</feature>
<feature type="transmembrane region" description="Helical" evidence="10">
    <location>
        <begin position="394"/>
        <end position="414"/>
    </location>
</feature>
<dbReference type="InterPro" id="IPR003568">
    <property type="entry name" value="Cyt_c_biogenesis_CcmF"/>
</dbReference>
<dbReference type="NCBIfam" id="NF007691">
    <property type="entry name" value="PRK10369.1"/>
    <property type="match status" value="1"/>
</dbReference>
<keyword evidence="3" id="KW-1003">Cell membrane</keyword>
<dbReference type="Pfam" id="PF01578">
    <property type="entry name" value="Cytochrom_C_asm"/>
    <property type="match status" value="1"/>
</dbReference>
<dbReference type="InterPro" id="IPR003567">
    <property type="entry name" value="Cyt_c_biogenesis"/>
</dbReference>
<keyword evidence="5 10" id="KW-0812">Transmembrane</keyword>
<organism evidence="13 14">
    <name type="scientific">Limnobacter litoralis</name>
    <dbReference type="NCBI Taxonomy" id="481366"/>
    <lineage>
        <taxon>Bacteria</taxon>
        <taxon>Pseudomonadati</taxon>
        <taxon>Pseudomonadota</taxon>
        <taxon>Betaproteobacteria</taxon>
        <taxon>Burkholderiales</taxon>
        <taxon>Burkholderiaceae</taxon>
        <taxon>Limnobacter</taxon>
    </lineage>
</organism>
<keyword evidence="8 10" id="KW-0472">Membrane</keyword>
<evidence type="ECO:0000313" key="14">
    <source>
        <dbReference type="Proteomes" id="UP001156664"/>
    </source>
</evidence>
<evidence type="ECO:0000256" key="6">
    <source>
        <dbReference type="ARBA" id="ARBA00022748"/>
    </source>
</evidence>
<feature type="transmembrane region" description="Helical" evidence="10">
    <location>
        <begin position="47"/>
        <end position="67"/>
    </location>
</feature>
<feature type="transmembrane region" description="Helical" evidence="10">
    <location>
        <begin position="254"/>
        <end position="270"/>
    </location>
</feature>
<dbReference type="PRINTS" id="PR01411">
    <property type="entry name" value="CCMFBIOGNSIS"/>
</dbReference>
<feature type="transmembrane region" description="Helical" evidence="10">
    <location>
        <begin position="357"/>
        <end position="379"/>
    </location>
</feature>
<feature type="domain" description="Cytochrome c assembly protein" evidence="11">
    <location>
        <begin position="94"/>
        <end position="300"/>
    </location>
</feature>
<dbReference type="PANTHER" id="PTHR43653">
    <property type="entry name" value="CYTOCHROME C ASSEMBLY PROTEIN-RELATED"/>
    <property type="match status" value="1"/>
</dbReference>
<evidence type="ECO:0000259" key="12">
    <source>
        <dbReference type="Pfam" id="PF16327"/>
    </source>
</evidence>
<reference evidence="14" key="1">
    <citation type="journal article" date="2019" name="Int. J. Syst. Evol. Microbiol.">
        <title>The Global Catalogue of Microorganisms (GCM) 10K type strain sequencing project: providing services to taxonomists for standard genome sequencing and annotation.</title>
        <authorList>
            <consortium name="The Broad Institute Genomics Platform"/>
            <consortium name="The Broad Institute Genome Sequencing Center for Infectious Disease"/>
            <person name="Wu L."/>
            <person name="Ma J."/>
        </authorList>
    </citation>
    <scope>NUCLEOTIDE SEQUENCE [LARGE SCALE GENOMIC DNA]</scope>
    <source>
        <strain evidence="14">NBRC 105857</strain>
    </source>
</reference>
<evidence type="ECO:0000256" key="3">
    <source>
        <dbReference type="ARBA" id="ARBA00022475"/>
    </source>
</evidence>
<gene>
    <name evidence="13" type="primary">ccmF</name>
    <name evidence="13" type="ORF">GCM10007875_18820</name>
</gene>
<evidence type="ECO:0000256" key="2">
    <source>
        <dbReference type="ARBA" id="ARBA00009186"/>
    </source>
</evidence>
<feature type="domain" description="Cytochrome c-type biogenesis protein CcmF C-terminal" evidence="12">
    <location>
        <begin position="320"/>
        <end position="655"/>
    </location>
</feature>
<evidence type="ECO:0000256" key="7">
    <source>
        <dbReference type="ARBA" id="ARBA00022989"/>
    </source>
</evidence>
<dbReference type="PRINTS" id="PR01410">
    <property type="entry name" value="CCBIOGENESIS"/>
</dbReference>
<evidence type="ECO:0000256" key="1">
    <source>
        <dbReference type="ARBA" id="ARBA00004429"/>
    </source>
</evidence>
<feature type="transmembrane region" description="Helical" evidence="10">
    <location>
        <begin position="130"/>
        <end position="147"/>
    </location>
</feature>
<evidence type="ECO:0000256" key="10">
    <source>
        <dbReference type="SAM" id="Phobius"/>
    </source>
</evidence>
<evidence type="ECO:0000256" key="5">
    <source>
        <dbReference type="ARBA" id="ARBA00022692"/>
    </source>
</evidence>
<feature type="transmembrane region" description="Helical" evidence="10">
    <location>
        <begin position="182"/>
        <end position="202"/>
    </location>
</feature>
<protein>
    <submittedName>
        <fullName evidence="13">C-type cytochrome biogenesis protein CcmF</fullName>
    </submittedName>
</protein>